<evidence type="ECO:0000256" key="5">
    <source>
        <dbReference type="SAM" id="MobiDB-lite"/>
    </source>
</evidence>
<evidence type="ECO:0000256" key="4">
    <source>
        <dbReference type="ARBA" id="ARBA00023033"/>
    </source>
</evidence>
<evidence type="ECO:0000256" key="2">
    <source>
        <dbReference type="ARBA" id="ARBA00022643"/>
    </source>
</evidence>
<keyword evidence="4" id="KW-0503">Monooxygenase</keyword>
<dbReference type="PANTHER" id="PTHR30011:SF16">
    <property type="entry name" value="C2H2 FINGER DOMAIN TRANSCRIPTION FACTOR (EUROFUNG)-RELATED"/>
    <property type="match status" value="1"/>
</dbReference>
<evidence type="ECO:0008006" key="8">
    <source>
        <dbReference type="Google" id="ProtNLM"/>
    </source>
</evidence>
<keyword evidence="3" id="KW-0560">Oxidoreductase</keyword>
<gene>
    <name evidence="6" type="ORF">AN216_07715</name>
</gene>
<proteinExistence type="predicted"/>
<dbReference type="GO" id="GO:0016705">
    <property type="term" value="F:oxidoreductase activity, acting on paired donors, with incorporation or reduction of molecular oxygen"/>
    <property type="evidence" value="ECO:0007669"/>
    <property type="project" value="InterPro"/>
</dbReference>
<dbReference type="STRING" id="1075402.AN216_07715"/>
<feature type="region of interest" description="Disordered" evidence="5">
    <location>
        <begin position="143"/>
        <end position="175"/>
    </location>
</feature>
<dbReference type="PANTHER" id="PTHR30011">
    <property type="entry name" value="ALKANESULFONATE MONOOXYGENASE-RELATED"/>
    <property type="match status" value="1"/>
</dbReference>
<keyword evidence="2" id="KW-0288">FMN</keyword>
<reference evidence="6 7" key="1">
    <citation type="journal article" date="2016" name="Front. Microbiol.">
        <title>Comparative Genomics Analysis of Streptomyces Species Reveals Their Adaptation to the Marine Environment and Their Diversity at the Genomic Level.</title>
        <authorList>
            <person name="Tian X."/>
            <person name="Zhang Z."/>
            <person name="Yang T."/>
            <person name="Chen M."/>
            <person name="Li J."/>
            <person name="Chen F."/>
            <person name="Yang J."/>
            <person name="Li W."/>
            <person name="Zhang B."/>
            <person name="Zhang Z."/>
            <person name="Wu J."/>
            <person name="Zhang C."/>
            <person name="Long L."/>
            <person name="Xiao J."/>
        </authorList>
    </citation>
    <scope>NUCLEOTIDE SEQUENCE [LARGE SCALE GENOMIC DNA]</scope>
    <source>
        <strain evidence="6 7">SCSIO 02100</strain>
    </source>
</reference>
<protein>
    <recommendedName>
        <fullName evidence="8">Luciferase-like domain-containing protein</fullName>
    </recommendedName>
</protein>
<evidence type="ECO:0000256" key="3">
    <source>
        <dbReference type="ARBA" id="ARBA00023002"/>
    </source>
</evidence>
<dbReference type="EMBL" id="LJGU01000114">
    <property type="protein sequence ID" value="OEV04107.1"/>
    <property type="molecule type" value="Genomic_DNA"/>
</dbReference>
<accession>A0A1E7KJU0</accession>
<dbReference type="GO" id="GO:0004497">
    <property type="term" value="F:monooxygenase activity"/>
    <property type="evidence" value="ECO:0007669"/>
    <property type="project" value="UniProtKB-KW"/>
</dbReference>
<dbReference type="InterPro" id="IPR051260">
    <property type="entry name" value="Diverse_substr_monoxygenases"/>
</dbReference>
<dbReference type="OrthoDB" id="3265338at2"/>
<feature type="region of interest" description="Disordered" evidence="5">
    <location>
        <begin position="85"/>
        <end position="120"/>
    </location>
</feature>
<evidence type="ECO:0000313" key="7">
    <source>
        <dbReference type="Proteomes" id="UP000176101"/>
    </source>
</evidence>
<evidence type="ECO:0000256" key="1">
    <source>
        <dbReference type="ARBA" id="ARBA00022630"/>
    </source>
</evidence>
<name>A0A1E7KJU0_9ACTN</name>
<keyword evidence="7" id="KW-1185">Reference proteome</keyword>
<evidence type="ECO:0000313" key="6">
    <source>
        <dbReference type="EMBL" id="OEV04107.1"/>
    </source>
</evidence>
<dbReference type="Gene3D" id="3.20.20.30">
    <property type="entry name" value="Luciferase-like domain"/>
    <property type="match status" value="2"/>
</dbReference>
<sequence>MSTELHLSAALEEAGLQRQPQRAWMPLVRLAERGGLDFVTLDSPSDFAAPSSERHQPCHGSAALLTGAARATSRIGLMSPVCALPSHTSSGSAEPPPAGERTGLVLAPSPYGGPGRSEASAPLPALVLRHRPDPTTARNTAVNRFLESDPLRHTPPTGVPDPRRRQASRADALGPPPLAVPLDAHGPDPAWAWAVDWADVVLLDAEHPMAALSLGAALRREATVAGRAAGRLPRLLLRLMVEMREGSTPMVRPRADSMCFTGSSEELSEVLAAWWVAGVCDGFHLLPTRPHVDLRAVVSEVVPRLRERGLVRDGYRGASLRGHLGLG</sequence>
<dbReference type="InterPro" id="IPR036661">
    <property type="entry name" value="Luciferase-like_sf"/>
</dbReference>
<organism evidence="6 7">
    <name type="scientific">Streptomyces oceani</name>
    <dbReference type="NCBI Taxonomy" id="1075402"/>
    <lineage>
        <taxon>Bacteria</taxon>
        <taxon>Bacillati</taxon>
        <taxon>Actinomycetota</taxon>
        <taxon>Actinomycetes</taxon>
        <taxon>Kitasatosporales</taxon>
        <taxon>Streptomycetaceae</taxon>
        <taxon>Streptomyces</taxon>
    </lineage>
</organism>
<comment type="caution">
    <text evidence="6">The sequence shown here is derived from an EMBL/GenBank/DDBJ whole genome shotgun (WGS) entry which is preliminary data.</text>
</comment>
<keyword evidence="1" id="KW-0285">Flavoprotein</keyword>
<dbReference type="Proteomes" id="UP000176101">
    <property type="component" value="Unassembled WGS sequence"/>
</dbReference>
<dbReference type="RefSeq" id="WP_070195848.1">
    <property type="nucleotide sequence ID" value="NZ_LJGU01000114.1"/>
</dbReference>
<dbReference type="AlphaFoldDB" id="A0A1E7KJU0"/>
<dbReference type="SUPFAM" id="SSF51679">
    <property type="entry name" value="Bacterial luciferase-like"/>
    <property type="match status" value="1"/>
</dbReference>